<dbReference type="InterPro" id="IPR059018">
    <property type="entry name" value="HEAT_URB1"/>
</dbReference>
<dbReference type="STRING" id="983967.A0A1E4T8P1"/>
<proteinExistence type="predicted"/>
<feature type="domain" description="URB1 C-terminal" evidence="2">
    <location>
        <begin position="1312"/>
        <end position="1537"/>
    </location>
</feature>
<accession>A0A1E4T8P1</accession>
<dbReference type="PANTHER" id="PTHR13500:SF0">
    <property type="entry name" value="NUCLEOLAR PRE-RIBOSOMAL-ASSOCIATED PROTEIN 1"/>
    <property type="match status" value="1"/>
</dbReference>
<dbReference type="InterPro" id="IPR039844">
    <property type="entry name" value="URB1"/>
</dbReference>
<evidence type="ECO:0000259" key="1">
    <source>
        <dbReference type="Pfam" id="PF11707"/>
    </source>
</evidence>
<protein>
    <recommendedName>
        <fullName evidence="6">Nucleolar pre-ribosomal-associated protein 1</fullName>
    </recommendedName>
</protein>
<dbReference type="Pfam" id="PF16201">
    <property type="entry name" value="NopRA1"/>
    <property type="match status" value="1"/>
</dbReference>
<dbReference type="Proteomes" id="UP000094801">
    <property type="component" value="Unassembled WGS sequence"/>
</dbReference>
<evidence type="ECO:0000259" key="3">
    <source>
        <dbReference type="Pfam" id="PF26140"/>
    </source>
</evidence>
<keyword evidence="5" id="KW-1185">Reference proteome</keyword>
<feature type="domain" description="URB1 central HEAT repeat" evidence="3">
    <location>
        <begin position="411"/>
        <end position="608"/>
    </location>
</feature>
<dbReference type="Pfam" id="PF26140">
    <property type="entry name" value="HEAT_URB1"/>
    <property type="match status" value="1"/>
</dbReference>
<sequence length="1606" mass="182217">MIPTKQELSDPSKCRTNASIRHNFVLFWMNLCSYANPLTRKDLLTNSKKIMTNWLKYIGTYDSPDLVEKTLKFMDQKILMEETYKKMTKAKIFGDWIAKKLVELYLIAEIRPSVHEFLKKLTTDYKDGVVFHDDKVWFSSSIGSSSSGVVVTVGERSFRIYNKLIYTMLTGLKPWSDDMQLELVVAILDASPELIPVYNFYSFHSTGQHDPALSSYFIGQSLLLTKLIQLHIPENFTTIIKSQIRRNEEDSATRSTGNLSALNLIEVICPSQLNRSSFTKGLSIDSPLIKHINTELIISVFQKLNRILNLLSFNESTLYNALKNELLEIVSIQKLPDLSVIIGAMNDCHKNTPENKLLIFNYLKICEFYKTTLTKSGTVSLPAINLGQQQSQFKGIDLVILDSYLQLNSDSPYGKWWTISSGYKNTMFTTILRVPYQLRINGADSESISHKVVDVVTNLVDSTLVFQNHLTSNTILKSQVFALLQSLNQFSQYVNDEAEVNKVAGIIDEAIGRCIKSPYKYIDISNEIDGSNPVSPFFIAVVEQSKFIKGSTENVLLFIGLLARYMALIGEPLDSMKSIVAKYWEVSDLIDFSENTYEESLTKFYEKFYAHNGNKSLLGNSFFEIIMNFPVSKLAKAFENKIPMSETDAIAILKRASLIIGNAGLQLSSVENLLTELISKTGNYLIQRLSSFSDSEAPENSLNLLASKYWNGLYFNVHDITTKDDKKAFSAGLLNEVFSKLYELEDNEGHMEHFSDYALVVRDLLDSIESKLPIDNQNVLADSLWILEDDLVVNYLVSLDSDMAPVIRSKLFDISVYKGLKVSVSDFLILVKTTSESNFQNLSIIAKNVSFTRDKFEETLTFAKDNDLIYPILTSIIKTNPTFVDLAESYATPLCSTLVNSAEGFDFLRCLTDYNLDLSSQILKVVYETSIQGINRVIQTCSVGSSPLNLYLKAASKQPTNEENVTIVEKLLAIDEFRNNATLVFSNEFVDFILLSIDAENTSVLKPWLYRGTLYITKMLAETPEGTQLPKIFLNFLSSMKEIFSKFPGWKLIPKNMLNTQLEVGLSKKWVQVDEILQYFHCILVSGSKNVIEFDKHTQIFVNNESSSLNETPSIDNATNRFYSSLILFALFKFDIKKIATPALQIKLLKLYSGSLRSEDLIIKNLLYDLEICLNRSWVHYLFDWEFVEEESSSDLKSATRLFTNAPTSSFGLTVNLAKRSINKTINNIGRSSEVSALPKLKSGINCWEYNTSQWRKFYEHNLIVLNDEVDDDLCYDPGFLLLLIINNEELFKYGDNEVDVDVKKLINSDLLQFVVASLASQDVEVKNTSKRILYSSLLSIEAQIKEFNAAKESKDTEKLQISSFKDRSLFKVYIGNLLNTLEQAEQDSEVIAPVVISMLSHLIPILNNPGHFLYEKTYRYILAGPKFRVFEIPLTRTITQDFITDPHLTPSTGSNDPSEEHYKRLSWLLDTLFNCITSPVDLKVVSKSGILDYILSLSSSPMLSFKVQIEILKILMKISEIPNGADLLIRSYGLLSFIESKKFRLIDLKGNKMNRESLMNDYQLLSLQKLILKSDVAVECNGADKRAREWCDEDIDRSIKRVLIG</sequence>
<dbReference type="EMBL" id="KV453847">
    <property type="protein sequence ID" value="ODV88112.1"/>
    <property type="molecule type" value="Genomic_DNA"/>
</dbReference>
<dbReference type="GO" id="GO:0005730">
    <property type="term" value="C:nucleolus"/>
    <property type="evidence" value="ECO:0007669"/>
    <property type="project" value="TreeGrafter"/>
</dbReference>
<dbReference type="OrthoDB" id="72892at2759"/>
<dbReference type="InterPro" id="IPR021714">
    <property type="entry name" value="URB1_N"/>
</dbReference>
<evidence type="ECO:0008006" key="6">
    <source>
        <dbReference type="Google" id="ProtNLM"/>
    </source>
</evidence>
<reference evidence="5" key="1">
    <citation type="submission" date="2016-04" db="EMBL/GenBank/DDBJ databases">
        <title>Comparative genomics of biotechnologically important yeasts.</title>
        <authorList>
            <consortium name="DOE Joint Genome Institute"/>
            <person name="Riley R."/>
            <person name="Haridas S."/>
            <person name="Wolfe K.H."/>
            <person name="Lopes M.R."/>
            <person name="Hittinger C.T."/>
            <person name="Goker M."/>
            <person name="Salamov A."/>
            <person name="Wisecaver J."/>
            <person name="Long T.M."/>
            <person name="Aerts A.L."/>
            <person name="Barry K."/>
            <person name="Choi C."/>
            <person name="Clum A."/>
            <person name="Coughlan A.Y."/>
            <person name="Deshpande S."/>
            <person name="Douglass A.P."/>
            <person name="Hanson S.J."/>
            <person name="Klenk H.-P."/>
            <person name="Labutti K."/>
            <person name="Lapidus A."/>
            <person name="Lindquist E."/>
            <person name="Lipzen A."/>
            <person name="Meier-Kolthoff J.P."/>
            <person name="Ohm R.A."/>
            <person name="Otillar R.P."/>
            <person name="Pangilinan J."/>
            <person name="Peng Y."/>
            <person name="Rokas A."/>
            <person name="Rosa C.A."/>
            <person name="Scheuner C."/>
            <person name="Sibirny A.A."/>
            <person name="Slot J.C."/>
            <person name="Stielow J.B."/>
            <person name="Sun H."/>
            <person name="Kurtzman C.P."/>
            <person name="Blackwell M."/>
            <person name="Grigoriev I.V."/>
            <person name="Jeffries T.W."/>
        </authorList>
    </citation>
    <scope>NUCLEOTIDE SEQUENCE [LARGE SCALE GENOMIC DNA]</scope>
    <source>
        <strain evidence="5">NRRL YB-2248</strain>
    </source>
</reference>
<dbReference type="PANTHER" id="PTHR13500">
    <property type="entry name" value="NUCLEOLAR PRERIBOSOMAL-ASSOCIATED PROTEIN 1"/>
    <property type="match status" value="1"/>
</dbReference>
<organism evidence="4 5">
    <name type="scientific">[Candida] arabinofermentans NRRL YB-2248</name>
    <dbReference type="NCBI Taxonomy" id="983967"/>
    <lineage>
        <taxon>Eukaryota</taxon>
        <taxon>Fungi</taxon>
        <taxon>Dikarya</taxon>
        <taxon>Ascomycota</taxon>
        <taxon>Saccharomycotina</taxon>
        <taxon>Pichiomycetes</taxon>
        <taxon>Pichiales</taxon>
        <taxon>Pichiaceae</taxon>
        <taxon>Ogataea</taxon>
        <taxon>Ogataea/Candida clade</taxon>
    </lineage>
</organism>
<evidence type="ECO:0000313" key="5">
    <source>
        <dbReference type="Proteomes" id="UP000094801"/>
    </source>
</evidence>
<evidence type="ECO:0000259" key="2">
    <source>
        <dbReference type="Pfam" id="PF16201"/>
    </source>
</evidence>
<name>A0A1E4T8P1_9ASCO</name>
<dbReference type="InterPro" id="IPR032436">
    <property type="entry name" value="URB1_C"/>
</dbReference>
<gene>
    <name evidence="4" type="ORF">CANARDRAFT_228750</name>
</gene>
<dbReference type="GO" id="GO:0000463">
    <property type="term" value="P:maturation of LSU-rRNA from tricistronic rRNA transcript (SSU-rRNA, 5.8S rRNA, LSU-rRNA)"/>
    <property type="evidence" value="ECO:0007669"/>
    <property type="project" value="TreeGrafter"/>
</dbReference>
<feature type="domain" description="URB1 N-terminal" evidence="1">
    <location>
        <begin position="10"/>
        <end position="219"/>
    </location>
</feature>
<dbReference type="GO" id="GO:0000466">
    <property type="term" value="P:maturation of 5.8S rRNA from tricistronic rRNA transcript (SSU-rRNA, 5.8S rRNA, LSU-rRNA)"/>
    <property type="evidence" value="ECO:0007669"/>
    <property type="project" value="TreeGrafter"/>
</dbReference>
<dbReference type="Pfam" id="PF11707">
    <property type="entry name" value="Npa1"/>
    <property type="match status" value="1"/>
</dbReference>
<evidence type="ECO:0000313" key="4">
    <source>
        <dbReference type="EMBL" id="ODV88112.1"/>
    </source>
</evidence>